<reference evidence="1 2" key="1">
    <citation type="submission" date="2016-10" db="EMBL/GenBank/DDBJ databases">
        <authorList>
            <person name="de Groot N.N."/>
        </authorList>
    </citation>
    <scope>NUCLEOTIDE SEQUENCE [LARGE SCALE GENOMIC DNA]</scope>
    <source>
        <strain>GEY</strain>
        <strain evidence="2">DSM 9560</strain>
    </source>
</reference>
<sequence length="257" mass="30122">MNFSTASANVHLLNNDFFMPQLHRYRRIWIYLPLEYPYTDKRYPVLYMQDGQNLFDATTSSFGEWGIDKTLNKLQSEGNQGIIVVGIDNGGEHRTNEYAPWARPKLGGGEGLHYAQFIAHTLKPYIDEHFRTQTEREFTGIGGSSMGGLISFYTGLHYPEIFSKLAILSPSFWFNRQIFEWVAKQPKKFEMQICMVGSRTESSTMERDITNMYWTLRNSGYREQELIFEIRNRGKHNEKFWGKEFSFIYKELFAKHG</sequence>
<evidence type="ECO:0000313" key="1">
    <source>
        <dbReference type="EMBL" id="SFF43989.1"/>
    </source>
</evidence>
<keyword evidence="1" id="KW-0378">Hydrolase</keyword>
<dbReference type="InterPro" id="IPR029058">
    <property type="entry name" value="AB_hydrolase_fold"/>
</dbReference>
<keyword evidence="2" id="KW-1185">Reference proteome</keyword>
<dbReference type="SUPFAM" id="SSF53474">
    <property type="entry name" value="alpha/beta-Hydrolases"/>
    <property type="match status" value="1"/>
</dbReference>
<dbReference type="PANTHER" id="PTHR48098">
    <property type="entry name" value="ENTEROCHELIN ESTERASE-RELATED"/>
    <property type="match status" value="1"/>
</dbReference>
<dbReference type="Gene3D" id="3.40.50.1820">
    <property type="entry name" value="alpha/beta hydrolase"/>
    <property type="match status" value="1"/>
</dbReference>
<protein>
    <submittedName>
        <fullName evidence="1">Predicted hydrolase of the alpha/beta superfamily</fullName>
    </submittedName>
</protein>
<dbReference type="InterPro" id="IPR050583">
    <property type="entry name" value="Mycobacterial_A85_antigen"/>
</dbReference>
<dbReference type="PANTHER" id="PTHR48098:SF6">
    <property type="entry name" value="FERRI-BACILLIBACTIN ESTERASE BESA"/>
    <property type="match status" value="1"/>
</dbReference>
<dbReference type="EMBL" id="FONY01000034">
    <property type="protein sequence ID" value="SFF43989.1"/>
    <property type="molecule type" value="Genomic_DNA"/>
</dbReference>
<proteinExistence type="predicted"/>
<dbReference type="RefSeq" id="WP_091548663.1">
    <property type="nucleotide sequence ID" value="NZ_FONY01000034.1"/>
</dbReference>
<dbReference type="OrthoDB" id="9784036at2"/>
<accession>A0A1I2INT2</accession>
<dbReference type="Pfam" id="PF00756">
    <property type="entry name" value="Esterase"/>
    <property type="match status" value="1"/>
</dbReference>
<gene>
    <name evidence="1" type="ORF">SAMN04488541_103444</name>
</gene>
<dbReference type="InterPro" id="IPR000801">
    <property type="entry name" value="Esterase-like"/>
</dbReference>
<dbReference type="STRING" id="1003.SAMN04488541_103444"/>
<evidence type="ECO:0000313" key="2">
    <source>
        <dbReference type="Proteomes" id="UP000199513"/>
    </source>
</evidence>
<dbReference type="GO" id="GO:0016787">
    <property type="term" value="F:hydrolase activity"/>
    <property type="evidence" value="ECO:0007669"/>
    <property type="project" value="UniProtKB-KW"/>
</dbReference>
<dbReference type="AlphaFoldDB" id="A0A1I2INT2"/>
<dbReference type="Proteomes" id="UP000199513">
    <property type="component" value="Unassembled WGS sequence"/>
</dbReference>
<name>A0A1I2INT2_9BACT</name>
<organism evidence="1 2">
    <name type="scientific">Thermoflexibacter ruber</name>
    <dbReference type="NCBI Taxonomy" id="1003"/>
    <lineage>
        <taxon>Bacteria</taxon>
        <taxon>Pseudomonadati</taxon>
        <taxon>Bacteroidota</taxon>
        <taxon>Cytophagia</taxon>
        <taxon>Cytophagales</taxon>
        <taxon>Thermoflexibacteraceae</taxon>
        <taxon>Thermoflexibacter</taxon>
    </lineage>
</organism>